<proteinExistence type="predicted"/>
<dbReference type="GO" id="GO:0005634">
    <property type="term" value="C:nucleus"/>
    <property type="evidence" value="ECO:0007669"/>
    <property type="project" value="UniProtKB-SubCell"/>
</dbReference>
<accession>A0AAV8XBI2</accession>
<dbReference type="Gene3D" id="1.10.10.60">
    <property type="entry name" value="Homeodomain-like"/>
    <property type="match status" value="1"/>
</dbReference>
<comment type="subcellular location">
    <subcellularLocation>
        <location evidence="1">Nucleus</location>
    </subcellularLocation>
</comment>
<feature type="compositionally biased region" description="Basic and acidic residues" evidence="2">
    <location>
        <begin position="1"/>
        <end position="13"/>
    </location>
</feature>
<evidence type="ECO:0000313" key="4">
    <source>
        <dbReference type="EMBL" id="KAJ8935949.1"/>
    </source>
</evidence>
<evidence type="ECO:0000256" key="2">
    <source>
        <dbReference type="SAM" id="MobiDB-lite"/>
    </source>
</evidence>
<dbReference type="AlphaFoldDB" id="A0AAV8XBI2"/>
<keyword evidence="5" id="KW-1185">Reference proteome</keyword>
<name>A0AAV8XBI2_9CUCU</name>
<dbReference type="Proteomes" id="UP001162156">
    <property type="component" value="Unassembled WGS sequence"/>
</dbReference>
<dbReference type="Pfam" id="PF05225">
    <property type="entry name" value="HTH_psq"/>
    <property type="match status" value="1"/>
</dbReference>
<protein>
    <recommendedName>
        <fullName evidence="3">HTH psq-type domain-containing protein</fullName>
    </recommendedName>
</protein>
<dbReference type="EMBL" id="JANEYF010003495">
    <property type="protein sequence ID" value="KAJ8935949.1"/>
    <property type="molecule type" value="Genomic_DNA"/>
</dbReference>
<evidence type="ECO:0000313" key="5">
    <source>
        <dbReference type="Proteomes" id="UP001162156"/>
    </source>
</evidence>
<feature type="domain" description="HTH psq-type" evidence="3">
    <location>
        <begin position="19"/>
        <end position="55"/>
    </location>
</feature>
<reference evidence="4" key="1">
    <citation type="journal article" date="2023" name="Insect Mol. Biol.">
        <title>Genome sequencing provides insights into the evolution of gene families encoding plant cell wall-degrading enzymes in longhorned beetles.</title>
        <authorList>
            <person name="Shin N.R."/>
            <person name="Okamura Y."/>
            <person name="Kirsch R."/>
            <person name="Pauchet Y."/>
        </authorList>
    </citation>
    <scope>NUCLEOTIDE SEQUENCE</scope>
    <source>
        <strain evidence="4">RBIC_L_NR</strain>
    </source>
</reference>
<dbReference type="SUPFAM" id="SSF46689">
    <property type="entry name" value="Homeodomain-like"/>
    <property type="match status" value="1"/>
</dbReference>
<dbReference type="GO" id="GO:0003677">
    <property type="term" value="F:DNA binding"/>
    <property type="evidence" value="ECO:0007669"/>
    <property type="project" value="InterPro"/>
</dbReference>
<dbReference type="InterPro" id="IPR009057">
    <property type="entry name" value="Homeodomain-like_sf"/>
</dbReference>
<sequence length="109" mass="12589">MDMPKSKVPDKKQKQWNSDDMQRAIVAVRQQEMGTLKASKTFNVPRSTLQRSAKNVELDPEEAATIKLGRKTILGDEVEEELVRYILLTEAKFYGLTRKDLRRMTYTLA</sequence>
<feature type="region of interest" description="Disordered" evidence="2">
    <location>
        <begin position="1"/>
        <end position="21"/>
    </location>
</feature>
<evidence type="ECO:0000259" key="3">
    <source>
        <dbReference type="Pfam" id="PF05225"/>
    </source>
</evidence>
<gene>
    <name evidence="4" type="ORF">NQ314_012571</name>
</gene>
<evidence type="ECO:0000256" key="1">
    <source>
        <dbReference type="ARBA" id="ARBA00004123"/>
    </source>
</evidence>
<dbReference type="InterPro" id="IPR007889">
    <property type="entry name" value="HTH_Psq"/>
</dbReference>
<comment type="caution">
    <text evidence="4">The sequence shown here is derived from an EMBL/GenBank/DDBJ whole genome shotgun (WGS) entry which is preliminary data.</text>
</comment>
<organism evidence="4 5">
    <name type="scientific">Rhamnusium bicolor</name>
    <dbReference type="NCBI Taxonomy" id="1586634"/>
    <lineage>
        <taxon>Eukaryota</taxon>
        <taxon>Metazoa</taxon>
        <taxon>Ecdysozoa</taxon>
        <taxon>Arthropoda</taxon>
        <taxon>Hexapoda</taxon>
        <taxon>Insecta</taxon>
        <taxon>Pterygota</taxon>
        <taxon>Neoptera</taxon>
        <taxon>Endopterygota</taxon>
        <taxon>Coleoptera</taxon>
        <taxon>Polyphaga</taxon>
        <taxon>Cucujiformia</taxon>
        <taxon>Chrysomeloidea</taxon>
        <taxon>Cerambycidae</taxon>
        <taxon>Lepturinae</taxon>
        <taxon>Rhagiini</taxon>
        <taxon>Rhamnusium</taxon>
    </lineage>
</organism>